<comment type="caution">
    <text evidence="4">The sequence shown here is derived from an EMBL/GenBank/DDBJ whole genome shotgun (WGS) entry which is preliminary data.</text>
</comment>
<sequence>MAGASRPRRRVVLAAAAAGVAAGCTGGGERPRPRRASSHSADPDRPATSAPAARLPQVLAVHPTRTGLAVSRRLAEAVIAGRVHRWRELGGGAGTLRVVRGRDAVAAVRRDPDALAVIRADALGPGVAAVPVAGADPVTEPARYPLTAAAPRGSAPGPVIRTLWTGDIMLGRRVGAAMADARDWQLPFSRTAERLAAADLTVGNLECTLSRAGPPTQGGDSFAADPRAAAGLRRAGFDVLTLANNHLGDFGTEALRRTVRTLRRAGFTTTGAGDGLAEARRPAIAEVRGVRFGILAFNAIGETPAAGDGRPGAYSLRMPPRTGPLDRPGLDRLAAEVAALRDEADVVVVCPHWGEQYTHRPVPAQRTVGRRLAEAGADAVVGAHPHWVQGMELHRGRLIAHSLGNFVFDMDFAPQTRQGVVLELVFWGARLMSVRPMPVVIGDGHVPRFAAGDAAAGILEQVWSTGSGPFSRRG</sequence>
<dbReference type="CDD" id="cd07381">
    <property type="entry name" value="MPP_CapA"/>
    <property type="match status" value="1"/>
</dbReference>
<dbReference type="EMBL" id="JAAKZV010000487">
    <property type="protein sequence ID" value="NGN70359.1"/>
    <property type="molecule type" value="Genomic_DNA"/>
</dbReference>
<dbReference type="InterPro" id="IPR052169">
    <property type="entry name" value="CW_Biosynth-Accessory"/>
</dbReference>
<proteinExistence type="inferred from homology"/>
<gene>
    <name evidence="4" type="ORF">G5C51_41565</name>
</gene>
<keyword evidence="5" id="KW-1185">Reference proteome</keyword>
<reference evidence="4 5" key="1">
    <citation type="submission" date="2020-02" db="EMBL/GenBank/DDBJ databases">
        <title>Whole-genome analyses of novel actinobacteria.</title>
        <authorList>
            <person name="Sahin N."/>
        </authorList>
    </citation>
    <scope>NUCLEOTIDE SEQUENCE [LARGE SCALE GENOMIC DNA]</scope>
    <source>
        <strain evidence="4 5">A7024</strain>
    </source>
</reference>
<evidence type="ECO:0000256" key="1">
    <source>
        <dbReference type="ARBA" id="ARBA00005662"/>
    </source>
</evidence>
<name>A0A6G4UDR1_9ACTN</name>
<dbReference type="PROSITE" id="PS51257">
    <property type="entry name" value="PROKAR_LIPOPROTEIN"/>
    <property type="match status" value="1"/>
</dbReference>
<dbReference type="PROSITE" id="PS51318">
    <property type="entry name" value="TAT"/>
    <property type="match status" value="1"/>
</dbReference>
<protein>
    <submittedName>
        <fullName evidence="4">CapA family protein</fullName>
    </submittedName>
</protein>
<dbReference type="PANTHER" id="PTHR33393:SF11">
    <property type="entry name" value="POLYGLUTAMINE SYNTHESIS ACCESSORY PROTEIN RV0574C-RELATED"/>
    <property type="match status" value="1"/>
</dbReference>
<dbReference type="SMART" id="SM00854">
    <property type="entry name" value="PGA_cap"/>
    <property type="match status" value="1"/>
</dbReference>
<evidence type="ECO:0000313" key="5">
    <source>
        <dbReference type="Proteomes" id="UP000481583"/>
    </source>
</evidence>
<dbReference type="Proteomes" id="UP000481583">
    <property type="component" value="Unassembled WGS sequence"/>
</dbReference>
<feature type="region of interest" description="Disordered" evidence="2">
    <location>
        <begin position="22"/>
        <end position="56"/>
    </location>
</feature>
<dbReference type="PANTHER" id="PTHR33393">
    <property type="entry name" value="POLYGLUTAMINE SYNTHESIS ACCESSORY PROTEIN RV0574C-RELATED"/>
    <property type="match status" value="1"/>
</dbReference>
<organism evidence="4 5">
    <name type="scientific">Streptomyces coryli</name>
    <dbReference type="NCBI Taxonomy" id="1128680"/>
    <lineage>
        <taxon>Bacteria</taxon>
        <taxon>Bacillati</taxon>
        <taxon>Actinomycetota</taxon>
        <taxon>Actinomycetes</taxon>
        <taxon>Kitasatosporales</taxon>
        <taxon>Streptomycetaceae</taxon>
        <taxon>Streptomyces</taxon>
    </lineage>
</organism>
<dbReference type="Gene3D" id="3.60.21.10">
    <property type="match status" value="1"/>
</dbReference>
<dbReference type="Pfam" id="PF09587">
    <property type="entry name" value="PGA_cap"/>
    <property type="match status" value="1"/>
</dbReference>
<evidence type="ECO:0000259" key="3">
    <source>
        <dbReference type="SMART" id="SM00854"/>
    </source>
</evidence>
<feature type="domain" description="Capsule synthesis protein CapA" evidence="3">
    <location>
        <begin position="161"/>
        <end position="410"/>
    </location>
</feature>
<accession>A0A6G4UDR1</accession>
<dbReference type="InterPro" id="IPR006311">
    <property type="entry name" value="TAT_signal"/>
</dbReference>
<comment type="similarity">
    <text evidence="1">Belongs to the CapA family.</text>
</comment>
<evidence type="ECO:0000313" key="4">
    <source>
        <dbReference type="EMBL" id="NGN70359.1"/>
    </source>
</evidence>
<dbReference type="InterPro" id="IPR029052">
    <property type="entry name" value="Metallo-depent_PP-like"/>
</dbReference>
<dbReference type="InterPro" id="IPR019079">
    <property type="entry name" value="Capsule_synth_CapA"/>
</dbReference>
<dbReference type="AlphaFoldDB" id="A0A6G4UDR1"/>
<evidence type="ECO:0000256" key="2">
    <source>
        <dbReference type="SAM" id="MobiDB-lite"/>
    </source>
</evidence>
<dbReference type="SUPFAM" id="SSF56300">
    <property type="entry name" value="Metallo-dependent phosphatases"/>
    <property type="match status" value="1"/>
</dbReference>
<dbReference type="RefSeq" id="WP_165246065.1">
    <property type="nucleotide sequence ID" value="NZ_JAAKZV010000487.1"/>
</dbReference>